<sequence length="508" mass="53541">MKAAYFPPLLLWLWLASTSALIASSEKLQDVEAGTFGDAYPSLLAAAEGNWGGILSDDVEKETLRDEVWNRLEILGKVSDAPDKLQRTFLSPAMQEAMALLQEWMTDAGMRTWVDIMGNVHGRVDAPNSTAPALLLGSHFDTVIDAGKYDGTLGVITSIAAVKGLLQGGHTASLLKRPIELVAFCDEEGVRFGSTFLGSRAIAGGFNPKILDVTDDTGTTVAAALLEAGLATGLGKLPEQIAELAFKPSEVAGYVEVHIEQGPVLERKGVALGVVPTICGQTRLTVTVQGAQGHAGTVPMALRKDAMAAAAEVYVTIEKICGGGRYGRPEEASGRPVWQGGTGLVGTVGDVRVWPGASNVIPGRVIFSVDIRAPMDDLRETAVKDVTEAIYTICIRRGVKCEVKRKHDAMATQCAPAYVSKLQSAASRAIDIIGGTTGISGLGPGDVPIVVSGAGHDAMAMAKLTQVGILFVRCKAGISHSPEEAVEPDDIWAASLALMLFLQEETLK</sequence>
<dbReference type="AlphaFoldDB" id="A0A1Y1HXQ6"/>
<dbReference type="InterPro" id="IPR011650">
    <property type="entry name" value="Peptidase_M20_dimer"/>
</dbReference>
<dbReference type="OrthoDB" id="4676at2759"/>
<dbReference type="STRING" id="105231.A0A1Y1HXQ6"/>
<comment type="cofactor">
    <cofactor evidence="1">
        <name>Mn(2+)</name>
        <dbReference type="ChEBI" id="CHEBI:29035"/>
    </cofactor>
</comment>
<keyword evidence="8" id="KW-0732">Signal</keyword>
<feature type="domain" description="Peptidase M20 dimerisation" evidence="9">
    <location>
        <begin position="280"/>
        <end position="391"/>
    </location>
</feature>
<dbReference type="SUPFAM" id="SSF55031">
    <property type="entry name" value="Bacterial exopeptidase dimerisation domain"/>
    <property type="match status" value="1"/>
</dbReference>
<dbReference type="Gene3D" id="3.40.630.10">
    <property type="entry name" value="Zn peptidases"/>
    <property type="match status" value="1"/>
</dbReference>
<evidence type="ECO:0000256" key="6">
    <source>
        <dbReference type="ARBA" id="ARBA00022801"/>
    </source>
</evidence>
<dbReference type="InterPro" id="IPR001261">
    <property type="entry name" value="ArgE/DapE_CS"/>
</dbReference>
<dbReference type="PANTHER" id="PTHR32494">
    <property type="entry name" value="ALLANTOATE DEIMINASE-RELATED"/>
    <property type="match status" value="1"/>
</dbReference>
<reference evidence="10 11" key="1">
    <citation type="journal article" date="2014" name="Nat. Commun.">
        <title>Klebsormidium flaccidum genome reveals primary factors for plant terrestrial adaptation.</title>
        <authorList>
            <person name="Hori K."/>
            <person name="Maruyama F."/>
            <person name="Fujisawa T."/>
            <person name="Togashi T."/>
            <person name="Yamamoto N."/>
            <person name="Seo M."/>
            <person name="Sato S."/>
            <person name="Yamada T."/>
            <person name="Mori H."/>
            <person name="Tajima N."/>
            <person name="Moriyama T."/>
            <person name="Ikeuchi M."/>
            <person name="Watanabe M."/>
            <person name="Wada H."/>
            <person name="Kobayashi K."/>
            <person name="Saito M."/>
            <person name="Masuda T."/>
            <person name="Sasaki-Sekimoto Y."/>
            <person name="Mashiguchi K."/>
            <person name="Awai K."/>
            <person name="Shimojima M."/>
            <person name="Masuda S."/>
            <person name="Iwai M."/>
            <person name="Nobusawa T."/>
            <person name="Narise T."/>
            <person name="Kondo S."/>
            <person name="Saito H."/>
            <person name="Sato R."/>
            <person name="Murakawa M."/>
            <person name="Ihara Y."/>
            <person name="Oshima-Yamada Y."/>
            <person name="Ohtaka K."/>
            <person name="Satoh M."/>
            <person name="Sonobe K."/>
            <person name="Ishii M."/>
            <person name="Ohtani R."/>
            <person name="Kanamori-Sato M."/>
            <person name="Honoki R."/>
            <person name="Miyazaki D."/>
            <person name="Mochizuki H."/>
            <person name="Umetsu J."/>
            <person name="Higashi K."/>
            <person name="Shibata D."/>
            <person name="Kamiya Y."/>
            <person name="Sato N."/>
            <person name="Nakamura Y."/>
            <person name="Tabata S."/>
            <person name="Ida S."/>
            <person name="Kurokawa K."/>
            <person name="Ohta H."/>
        </authorList>
    </citation>
    <scope>NUCLEOTIDE SEQUENCE [LARGE SCALE GENOMIC DNA]</scope>
    <source>
        <strain evidence="10 11">NIES-2285</strain>
    </source>
</reference>
<dbReference type="SUPFAM" id="SSF53187">
    <property type="entry name" value="Zn-dependent exopeptidases"/>
    <property type="match status" value="1"/>
</dbReference>
<dbReference type="InterPro" id="IPR010158">
    <property type="entry name" value="Amidase_Cbmase"/>
</dbReference>
<dbReference type="PROSITE" id="PS00758">
    <property type="entry name" value="ARGE_DAPE_CPG2_1"/>
    <property type="match status" value="1"/>
</dbReference>
<dbReference type="Pfam" id="PF07687">
    <property type="entry name" value="M20_dimer"/>
    <property type="match status" value="1"/>
</dbReference>
<feature type="signal peptide" evidence="8">
    <location>
        <begin position="1"/>
        <end position="25"/>
    </location>
</feature>
<dbReference type="Pfam" id="PF01546">
    <property type="entry name" value="Peptidase_M20"/>
    <property type="match status" value="1"/>
</dbReference>
<organism evidence="10 11">
    <name type="scientific">Klebsormidium nitens</name>
    <name type="common">Green alga</name>
    <name type="synonym">Ulothrix nitens</name>
    <dbReference type="NCBI Taxonomy" id="105231"/>
    <lineage>
        <taxon>Eukaryota</taxon>
        <taxon>Viridiplantae</taxon>
        <taxon>Streptophyta</taxon>
        <taxon>Klebsormidiophyceae</taxon>
        <taxon>Klebsormidiales</taxon>
        <taxon>Klebsormidiaceae</taxon>
        <taxon>Klebsormidium</taxon>
    </lineage>
</organism>
<keyword evidence="11" id="KW-1185">Reference proteome</keyword>
<evidence type="ECO:0000313" key="10">
    <source>
        <dbReference type="EMBL" id="GAQ83425.1"/>
    </source>
</evidence>
<keyword evidence="4" id="KW-0659">Purine metabolism</keyword>
<dbReference type="GO" id="GO:0046872">
    <property type="term" value="F:metal ion binding"/>
    <property type="evidence" value="ECO:0007669"/>
    <property type="project" value="UniProtKB-KW"/>
</dbReference>
<protein>
    <submittedName>
        <fullName evidence="10">Allantoate amidohydrolase</fullName>
    </submittedName>
</protein>
<dbReference type="OMA" id="CSSGVWA"/>
<dbReference type="Proteomes" id="UP000054558">
    <property type="component" value="Unassembled WGS sequence"/>
</dbReference>
<comment type="subunit">
    <text evidence="3">Homodimer.</text>
</comment>
<accession>A0A1Y1HXQ6</accession>
<evidence type="ECO:0000256" key="3">
    <source>
        <dbReference type="ARBA" id="ARBA00011738"/>
    </source>
</evidence>
<dbReference type="GO" id="GO:0006144">
    <property type="term" value="P:purine nucleobase metabolic process"/>
    <property type="evidence" value="ECO:0007669"/>
    <property type="project" value="UniProtKB-KW"/>
</dbReference>
<keyword evidence="5" id="KW-0479">Metal-binding</keyword>
<keyword evidence="7" id="KW-0464">Manganese</keyword>
<evidence type="ECO:0000256" key="4">
    <source>
        <dbReference type="ARBA" id="ARBA00022631"/>
    </source>
</evidence>
<evidence type="ECO:0000256" key="7">
    <source>
        <dbReference type="ARBA" id="ARBA00023211"/>
    </source>
</evidence>
<dbReference type="InterPro" id="IPR036264">
    <property type="entry name" value="Bact_exopeptidase_dim_dom"/>
</dbReference>
<dbReference type="GO" id="GO:0047652">
    <property type="term" value="F:allantoate deiminase activity"/>
    <property type="evidence" value="ECO:0000318"/>
    <property type="project" value="GO_Central"/>
</dbReference>
<evidence type="ECO:0000313" key="11">
    <source>
        <dbReference type="Proteomes" id="UP000054558"/>
    </source>
</evidence>
<dbReference type="GO" id="GO:0000256">
    <property type="term" value="P:allantoin catabolic process"/>
    <property type="evidence" value="ECO:0000318"/>
    <property type="project" value="GO_Central"/>
</dbReference>
<evidence type="ECO:0000256" key="2">
    <source>
        <dbReference type="ARBA" id="ARBA00006247"/>
    </source>
</evidence>
<dbReference type="PANTHER" id="PTHR32494:SF19">
    <property type="entry name" value="ALLANTOATE DEIMINASE-RELATED"/>
    <property type="match status" value="1"/>
</dbReference>
<gene>
    <name evidence="10" type="ORF">KFL_001470220</name>
</gene>
<dbReference type="InterPro" id="IPR002933">
    <property type="entry name" value="Peptidase_M20"/>
</dbReference>
<name>A0A1Y1HXQ6_KLENI</name>
<proteinExistence type="inferred from homology"/>
<dbReference type="Gene3D" id="3.30.70.360">
    <property type="match status" value="1"/>
</dbReference>
<dbReference type="CDD" id="cd03884">
    <property type="entry name" value="M20_bAS"/>
    <property type="match status" value="1"/>
</dbReference>
<evidence type="ECO:0000256" key="5">
    <source>
        <dbReference type="ARBA" id="ARBA00022723"/>
    </source>
</evidence>
<evidence type="ECO:0000256" key="8">
    <source>
        <dbReference type="SAM" id="SignalP"/>
    </source>
</evidence>
<dbReference type="NCBIfam" id="TIGR01879">
    <property type="entry name" value="hydantase"/>
    <property type="match status" value="1"/>
</dbReference>
<feature type="chain" id="PRO_5012078635" evidence="8">
    <location>
        <begin position="26"/>
        <end position="508"/>
    </location>
</feature>
<evidence type="ECO:0000259" key="9">
    <source>
        <dbReference type="Pfam" id="PF07687"/>
    </source>
</evidence>
<evidence type="ECO:0000256" key="1">
    <source>
        <dbReference type="ARBA" id="ARBA00001936"/>
    </source>
</evidence>
<keyword evidence="6 10" id="KW-0378">Hydrolase</keyword>
<dbReference type="EMBL" id="DF237096">
    <property type="protein sequence ID" value="GAQ83425.1"/>
    <property type="molecule type" value="Genomic_DNA"/>
</dbReference>
<comment type="similarity">
    <text evidence="2">Belongs to the peptidase M20A family.</text>
</comment>